<dbReference type="EMBL" id="HG916855">
    <property type="protein sequence ID" value="CDM63117.1"/>
    <property type="molecule type" value="Genomic_DNA"/>
</dbReference>
<organism evidence="1 2">
    <name type="scientific">Rhizobium favelukesii</name>
    <dbReference type="NCBI Taxonomy" id="348824"/>
    <lineage>
        <taxon>Bacteria</taxon>
        <taxon>Pseudomonadati</taxon>
        <taxon>Pseudomonadota</taxon>
        <taxon>Alphaproteobacteria</taxon>
        <taxon>Hyphomicrobiales</taxon>
        <taxon>Rhizobiaceae</taxon>
        <taxon>Rhizobium/Agrobacterium group</taxon>
        <taxon>Rhizobium</taxon>
    </lineage>
</organism>
<gene>
    <name evidence="1" type="ORF">LPU83_pLPU83d_1747</name>
</gene>
<dbReference type="HOGENOM" id="CLU_1446577_0_0_5"/>
<name>W6RPZ1_9HYPH</name>
<dbReference type="AlphaFoldDB" id="W6RPZ1"/>
<keyword evidence="2" id="KW-1185">Reference proteome</keyword>
<protein>
    <submittedName>
        <fullName evidence="1">Uncharacterized protein</fullName>
    </submittedName>
</protein>
<sequence>MNNNAIEPYSAPSVEITRMSAKLPPLPPVIRYFDDFYNEMRSIRDISSSGKISILVDGLERFIDFDAFGVLDIVMKHVVVDWFQRLDPTTVIMKVANVLRYIARCGLEPVAYLFVSSPFDSRAYWSTQVLSDVKADESWALRAALHSLCRLNIGHWSPLSTSIIRGLKKPEGRQVPRRSRWRLFPAS</sequence>
<proteinExistence type="predicted"/>
<evidence type="ECO:0000313" key="2">
    <source>
        <dbReference type="Proteomes" id="UP000019443"/>
    </source>
</evidence>
<dbReference type="Proteomes" id="UP000019443">
    <property type="component" value="Plasmid pLPU83d"/>
</dbReference>
<keyword evidence="1" id="KW-0614">Plasmid</keyword>
<reference evidence="1" key="1">
    <citation type="submission" date="2013-11" db="EMBL/GenBank/DDBJ databases">
        <title>Draft genome sequence of the broad-host-range Rhizobium sp. LPU83 strain, a member of the low-genetic diversity Oregon-like Rhizobium sp. group.</title>
        <authorList>
            <person name="Wibberg D."/>
            <person name="Puehler A."/>
            <person name="Schlueter A."/>
        </authorList>
    </citation>
    <scope>NUCLEOTIDE SEQUENCE [LARGE SCALE GENOMIC DNA]</scope>
    <source>
        <strain evidence="1">LPU83</strain>
        <plasmid evidence="1">pLPU83d</plasmid>
    </source>
</reference>
<dbReference type="KEGG" id="rhl:LPU83_pLPU83d_1747"/>
<evidence type="ECO:0000313" key="1">
    <source>
        <dbReference type="EMBL" id="CDM63117.1"/>
    </source>
</evidence>
<dbReference type="PATRIC" id="fig|348824.6.peg.7501"/>
<geneLocation type="plasmid" evidence="1 2">
    <name>pLPU83d</name>
</geneLocation>
<accession>W6RPZ1</accession>